<reference evidence="2 3" key="1">
    <citation type="submission" date="2019-03" db="EMBL/GenBank/DDBJ databases">
        <title>Root nodule microbial communities of legume samples collected from USA, Mexico and Botswana.</title>
        <authorList>
            <person name="Hirsch A."/>
        </authorList>
    </citation>
    <scope>NUCLEOTIDE SEQUENCE [LARGE SCALE GENOMIC DNA]</scope>
    <source>
        <strain evidence="2 3">55</strain>
    </source>
</reference>
<evidence type="ECO:0000313" key="3">
    <source>
        <dbReference type="Proteomes" id="UP000295805"/>
    </source>
</evidence>
<gene>
    <name evidence="2" type="ORF">EDD19_107111</name>
</gene>
<protein>
    <submittedName>
        <fullName evidence="2">Uncharacterized protein</fullName>
    </submittedName>
</protein>
<name>A0A4R3ZVI1_9ACTN</name>
<evidence type="ECO:0000256" key="1">
    <source>
        <dbReference type="SAM" id="MobiDB-lite"/>
    </source>
</evidence>
<dbReference type="Proteomes" id="UP000295805">
    <property type="component" value="Unassembled WGS sequence"/>
</dbReference>
<comment type="caution">
    <text evidence="2">The sequence shown here is derived from an EMBL/GenBank/DDBJ whole genome shotgun (WGS) entry which is preliminary data.</text>
</comment>
<dbReference type="GeneID" id="89532281"/>
<organism evidence="2 3">
    <name type="scientific">Dietzia cinnamea</name>
    <dbReference type="NCBI Taxonomy" id="321318"/>
    <lineage>
        <taxon>Bacteria</taxon>
        <taxon>Bacillati</taxon>
        <taxon>Actinomycetota</taxon>
        <taxon>Actinomycetes</taxon>
        <taxon>Mycobacteriales</taxon>
        <taxon>Dietziaceae</taxon>
        <taxon>Dietzia</taxon>
    </lineage>
</organism>
<sequence>MPRYRLRTPDQTIDLGEHETAQQALESAVSGHRETRSADGSLEVQVGEAWHPVDIEGDMP</sequence>
<accession>A0A4R3ZVI1</accession>
<dbReference type="EMBL" id="SMCX01000007">
    <property type="protein sequence ID" value="TCW24414.1"/>
    <property type="molecule type" value="Genomic_DNA"/>
</dbReference>
<proteinExistence type="predicted"/>
<dbReference type="AlphaFoldDB" id="A0A4R3ZVI1"/>
<feature type="region of interest" description="Disordered" evidence="1">
    <location>
        <begin position="1"/>
        <end position="44"/>
    </location>
</feature>
<evidence type="ECO:0000313" key="2">
    <source>
        <dbReference type="EMBL" id="TCW24414.1"/>
    </source>
</evidence>
<dbReference type="RefSeq" id="WP_131885650.1">
    <property type="nucleotide sequence ID" value="NZ_CP143053.1"/>
</dbReference>